<feature type="transmembrane region" description="Helical" evidence="6">
    <location>
        <begin position="186"/>
        <end position="206"/>
    </location>
</feature>
<protein>
    <submittedName>
        <fullName evidence="8">Putative inner membrane transporter YedA</fullName>
    </submittedName>
</protein>
<dbReference type="EMBL" id="CP031124">
    <property type="protein sequence ID" value="AXF84867.1"/>
    <property type="molecule type" value="Genomic_DNA"/>
</dbReference>
<dbReference type="PANTHER" id="PTHR32322">
    <property type="entry name" value="INNER MEMBRANE TRANSPORTER"/>
    <property type="match status" value="1"/>
</dbReference>
<name>A0A345D929_9BURK</name>
<feature type="transmembrane region" description="Helical" evidence="6">
    <location>
        <begin position="248"/>
        <end position="269"/>
    </location>
</feature>
<feature type="domain" description="EamA" evidence="7">
    <location>
        <begin position="15"/>
        <end position="141"/>
    </location>
</feature>
<evidence type="ECO:0000256" key="3">
    <source>
        <dbReference type="ARBA" id="ARBA00022692"/>
    </source>
</evidence>
<dbReference type="AlphaFoldDB" id="A0A345D929"/>
<dbReference type="Pfam" id="PF00892">
    <property type="entry name" value="EamA"/>
    <property type="match status" value="2"/>
</dbReference>
<feature type="transmembrane region" description="Helical" evidence="6">
    <location>
        <begin position="125"/>
        <end position="145"/>
    </location>
</feature>
<gene>
    <name evidence="8" type="primary">yedA</name>
    <name evidence="8" type="ORF">DTO96_100578</name>
</gene>
<feature type="transmembrane region" description="Helical" evidence="6">
    <location>
        <begin position="96"/>
        <end position="118"/>
    </location>
</feature>
<evidence type="ECO:0000313" key="9">
    <source>
        <dbReference type="Proteomes" id="UP000252182"/>
    </source>
</evidence>
<keyword evidence="9" id="KW-1185">Reference proteome</keyword>
<dbReference type="KEGG" id="hyf:DTO96_100578"/>
<feature type="transmembrane region" description="Helical" evidence="6">
    <location>
        <begin position="275"/>
        <end position="292"/>
    </location>
</feature>
<dbReference type="SUPFAM" id="SSF103481">
    <property type="entry name" value="Multidrug resistance efflux transporter EmrE"/>
    <property type="match status" value="2"/>
</dbReference>
<evidence type="ECO:0000256" key="5">
    <source>
        <dbReference type="ARBA" id="ARBA00023136"/>
    </source>
</evidence>
<dbReference type="InterPro" id="IPR037185">
    <property type="entry name" value="EmrE-like"/>
</dbReference>
<comment type="similarity">
    <text evidence="2">Belongs to the EamA transporter family.</text>
</comment>
<dbReference type="InterPro" id="IPR050638">
    <property type="entry name" value="AA-Vitamin_Transporters"/>
</dbReference>
<keyword evidence="5 6" id="KW-0472">Membrane</keyword>
<dbReference type="PANTHER" id="PTHR32322:SF2">
    <property type="entry name" value="EAMA DOMAIN-CONTAINING PROTEIN"/>
    <property type="match status" value="1"/>
</dbReference>
<feature type="transmembrane region" description="Helical" evidence="6">
    <location>
        <begin position="157"/>
        <end position="174"/>
    </location>
</feature>
<dbReference type="GO" id="GO:0016020">
    <property type="term" value="C:membrane"/>
    <property type="evidence" value="ECO:0007669"/>
    <property type="project" value="UniProtKB-SubCell"/>
</dbReference>
<proteinExistence type="inferred from homology"/>
<keyword evidence="4 6" id="KW-1133">Transmembrane helix</keyword>
<dbReference type="Proteomes" id="UP000252182">
    <property type="component" value="Chromosome"/>
</dbReference>
<feature type="domain" description="EamA" evidence="7">
    <location>
        <begin position="156"/>
        <end position="292"/>
    </location>
</feature>
<evidence type="ECO:0000259" key="7">
    <source>
        <dbReference type="Pfam" id="PF00892"/>
    </source>
</evidence>
<keyword evidence="3 6" id="KW-0812">Transmembrane</keyword>
<feature type="transmembrane region" description="Helical" evidence="6">
    <location>
        <begin position="7"/>
        <end position="27"/>
    </location>
</feature>
<evidence type="ECO:0000256" key="2">
    <source>
        <dbReference type="ARBA" id="ARBA00007362"/>
    </source>
</evidence>
<evidence type="ECO:0000256" key="1">
    <source>
        <dbReference type="ARBA" id="ARBA00004141"/>
    </source>
</evidence>
<sequence>MSTHNKRLPLIAFGILGLIWGSNFIYMKMAAHSISPLQIVFFRVLCGFVPVMLYAFFSGALKATHIKHLPHFIVMALLATDVYYFCYATGAHMLPSGIAGALSGAIPLFSFALSMIFLAEEKTTALKSIGVALGFLGVLLIGGIFEQHLSASNSQGVMYMALGSLSVGSSFVYAKKFISPLNIPAAALTTYQLGIGLLILSIVTPFTDINAIWSDTHAAIGLVVGLGLLGTGLAYILYYFIVSQLGAVAAASSTYIPPVIALLIGVLIVGEQITTIDVIGAGLILMGVVLINKKAKV</sequence>
<feature type="transmembrane region" description="Helical" evidence="6">
    <location>
        <begin position="69"/>
        <end position="90"/>
    </location>
</feature>
<feature type="transmembrane region" description="Helical" evidence="6">
    <location>
        <begin position="39"/>
        <end position="57"/>
    </location>
</feature>
<dbReference type="InterPro" id="IPR000620">
    <property type="entry name" value="EamA_dom"/>
</dbReference>
<dbReference type="RefSeq" id="WP_114562123.1">
    <property type="nucleotide sequence ID" value="NZ_CP031124.1"/>
</dbReference>
<evidence type="ECO:0000313" key="8">
    <source>
        <dbReference type="EMBL" id="AXF84867.1"/>
    </source>
</evidence>
<dbReference type="Gene3D" id="1.10.3730.20">
    <property type="match status" value="1"/>
</dbReference>
<evidence type="ECO:0000256" key="4">
    <source>
        <dbReference type="ARBA" id="ARBA00022989"/>
    </source>
</evidence>
<feature type="transmembrane region" description="Helical" evidence="6">
    <location>
        <begin position="218"/>
        <end position="241"/>
    </location>
</feature>
<evidence type="ECO:0000256" key="6">
    <source>
        <dbReference type="SAM" id="Phobius"/>
    </source>
</evidence>
<comment type="subcellular location">
    <subcellularLocation>
        <location evidence="1">Membrane</location>
        <topology evidence="1">Multi-pass membrane protein</topology>
    </subcellularLocation>
</comment>
<organism evidence="8 9">
    <name type="scientific">Ephemeroptericola cinctiostellae</name>
    <dbReference type="NCBI Taxonomy" id="2268024"/>
    <lineage>
        <taxon>Bacteria</taxon>
        <taxon>Pseudomonadati</taxon>
        <taxon>Pseudomonadota</taxon>
        <taxon>Betaproteobacteria</taxon>
        <taxon>Burkholderiales</taxon>
        <taxon>Burkholderiaceae</taxon>
        <taxon>Ephemeroptericola</taxon>
    </lineage>
</organism>
<reference evidence="9" key="1">
    <citation type="submission" date="2018-07" db="EMBL/GenBank/DDBJ databases">
        <authorList>
            <person name="Kim H."/>
        </authorList>
    </citation>
    <scope>NUCLEOTIDE SEQUENCE [LARGE SCALE GENOMIC DNA]</scope>
    <source>
        <strain evidence="9">F02</strain>
    </source>
</reference>
<dbReference type="OrthoDB" id="9810556at2"/>
<accession>A0A345D929</accession>